<comment type="catalytic activity">
    <reaction evidence="10">
        <text>UMP + diphosphate = 5-phospho-alpha-D-ribose 1-diphosphate + uracil</text>
        <dbReference type="Rhea" id="RHEA:13017"/>
        <dbReference type="ChEBI" id="CHEBI:17568"/>
        <dbReference type="ChEBI" id="CHEBI:33019"/>
        <dbReference type="ChEBI" id="CHEBI:57865"/>
        <dbReference type="ChEBI" id="CHEBI:58017"/>
        <dbReference type="EC" id="2.4.2.9"/>
    </reaction>
</comment>
<dbReference type="GO" id="GO:0004845">
    <property type="term" value="F:uracil phosphoribosyltransferase activity"/>
    <property type="evidence" value="ECO:0007669"/>
    <property type="project" value="UniProtKB-UniRule"/>
</dbReference>
<feature type="domain" description="Phosphoribosyltransferase" evidence="14">
    <location>
        <begin position="6"/>
        <end position="208"/>
    </location>
</feature>
<dbReference type="UniPathway" id="UPA00574">
    <property type="reaction ID" value="UER00636"/>
</dbReference>
<organism evidence="15">
    <name type="scientific">uncultured Solirubrobacteraceae bacterium</name>
    <dbReference type="NCBI Taxonomy" id="1162706"/>
    <lineage>
        <taxon>Bacteria</taxon>
        <taxon>Bacillati</taxon>
        <taxon>Actinomycetota</taxon>
        <taxon>Thermoleophilia</taxon>
        <taxon>Solirubrobacterales</taxon>
        <taxon>Solirubrobacteraceae</taxon>
        <taxon>environmental samples</taxon>
    </lineage>
</organism>
<evidence type="ECO:0000256" key="13">
    <source>
        <dbReference type="NCBIfam" id="TIGR01091"/>
    </source>
</evidence>
<evidence type="ECO:0000256" key="1">
    <source>
        <dbReference type="ARBA" id="ARBA00001946"/>
    </source>
</evidence>
<evidence type="ECO:0000256" key="10">
    <source>
        <dbReference type="ARBA" id="ARBA00052919"/>
    </source>
</evidence>
<evidence type="ECO:0000259" key="14">
    <source>
        <dbReference type="Pfam" id="PF14681"/>
    </source>
</evidence>
<dbReference type="SUPFAM" id="SSF53271">
    <property type="entry name" value="PRTase-like"/>
    <property type="match status" value="1"/>
</dbReference>
<dbReference type="GO" id="GO:0044206">
    <property type="term" value="P:UMP salvage"/>
    <property type="evidence" value="ECO:0007669"/>
    <property type="project" value="UniProtKB-UniPathway"/>
</dbReference>
<name>A0A6J4TF52_9ACTN</name>
<evidence type="ECO:0000256" key="4">
    <source>
        <dbReference type="ARBA" id="ARBA00011894"/>
    </source>
</evidence>
<dbReference type="PANTHER" id="PTHR32315">
    <property type="entry name" value="ADENINE PHOSPHORIBOSYLTRANSFERASE"/>
    <property type="match status" value="1"/>
</dbReference>
<evidence type="ECO:0000256" key="7">
    <source>
        <dbReference type="ARBA" id="ARBA00022679"/>
    </source>
</evidence>
<evidence type="ECO:0000256" key="9">
    <source>
        <dbReference type="ARBA" id="ARBA00023134"/>
    </source>
</evidence>
<evidence type="ECO:0000256" key="5">
    <source>
        <dbReference type="ARBA" id="ARBA00022533"/>
    </source>
</evidence>
<keyword evidence="7 15" id="KW-0808">Transferase</keyword>
<dbReference type="EMBL" id="CADCVR010000103">
    <property type="protein sequence ID" value="CAA9521655.1"/>
    <property type="molecule type" value="Genomic_DNA"/>
</dbReference>
<dbReference type="Gene3D" id="3.40.50.2020">
    <property type="match status" value="1"/>
</dbReference>
<dbReference type="GO" id="GO:0005737">
    <property type="term" value="C:cytoplasm"/>
    <property type="evidence" value="ECO:0007669"/>
    <property type="project" value="UniProtKB-ARBA"/>
</dbReference>
<dbReference type="GO" id="GO:0005525">
    <property type="term" value="F:GTP binding"/>
    <property type="evidence" value="ECO:0007669"/>
    <property type="project" value="UniProtKB-KW"/>
</dbReference>
<dbReference type="InterPro" id="IPR000836">
    <property type="entry name" value="PRTase_dom"/>
</dbReference>
<dbReference type="AlphaFoldDB" id="A0A6J4TF52"/>
<dbReference type="GO" id="GO:0006223">
    <property type="term" value="P:uracil salvage"/>
    <property type="evidence" value="ECO:0007669"/>
    <property type="project" value="InterPro"/>
</dbReference>
<evidence type="ECO:0000256" key="6">
    <source>
        <dbReference type="ARBA" id="ARBA00022676"/>
    </source>
</evidence>
<proteinExistence type="inferred from homology"/>
<comment type="similarity">
    <text evidence="3">Belongs to the UPRTase family.</text>
</comment>
<dbReference type="CDD" id="cd06223">
    <property type="entry name" value="PRTases_typeI"/>
    <property type="match status" value="1"/>
</dbReference>
<keyword evidence="5" id="KW-0021">Allosteric enzyme</keyword>
<dbReference type="Pfam" id="PF14681">
    <property type="entry name" value="UPRTase"/>
    <property type="match status" value="1"/>
</dbReference>
<keyword evidence="8" id="KW-0547">Nucleotide-binding</keyword>
<gene>
    <name evidence="15" type="ORF">AVDCRST_MAG53-3358</name>
</gene>
<dbReference type="FunFam" id="3.40.50.2020:FF:000003">
    <property type="entry name" value="Uracil phosphoribosyltransferase"/>
    <property type="match status" value="1"/>
</dbReference>
<comment type="pathway">
    <text evidence="2">Pyrimidine metabolism; UMP biosynthesis via salvage pathway; UMP from uracil: step 1/1.</text>
</comment>
<evidence type="ECO:0000256" key="8">
    <source>
        <dbReference type="ARBA" id="ARBA00022741"/>
    </source>
</evidence>
<dbReference type="InterPro" id="IPR050054">
    <property type="entry name" value="UPRTase/APRTase"/>
</dbReference>
<evidence type="ECO:0000256" key="11">
    <source>
        <dbReference type="ARBA" id="ARBA00056901"/>
    </source>
</evidence>
<protein>
    <recommendedName>
        <fullName evidence="12 13">Uracil phosphoribosyltransferase</fullName>
        <ecNumber evidence="4 13">2.4.2.9</ecNumber>
    </recommendedName>
</protein>
<keyword evidence="9" id="KW-0342">GTP-binding</keyword>
<reference evidence="15" key="1">
    <citation type="submission" date="2020-02" db="EMBL/GenBank/DDBJ databases">
        <authorList>
            <person name="Meier V. D."/>
        </authorList>
    </citation>
    <scope>NUCLEOTIDE SEQUENCE</scope>
    <source>
        <strain evidence="15">AVDCRST_MAG53</strain>
    </source>
</reference>
<dbReference type="EC" id="2.4.2.9" evidence="4 13"/>
<dbReference type="PANTHER" id="PTHR32315:SF4">
    <property type="entry name" value="URACIL PHOSPHORIBOSYLTRANSFERASE, CHLOROPLASTIC"/>
    <property type="match status" value="1"/>
</dbReference>
<dbReference type="InterPro" id="IPR005765">
    <property type="entry name" value="UPRT"/>
</dbReference>
<dbReference type="NCBIfam" id="NF001097">
    <property type="entry name" value="PRK00129.1"/>
    <property type="match status" value="1"/>
</dbReference>
<comment type="function">
    <text evidence="11">Catalyzes the conversion of uracil and 5-phospho-alpha-D-ribose 1-diphosphate (PRPP) to UMP and diphosphate.</text>
</comment>
<dbReference type="NCBIfam" id="TIGR01091">
    <property type="entry name" value="upp"/>
    <property type="match status" value="1"/>
</dbReference>
<dbReference type="InterPro" id="IPR029057">
    <property type="entry name" value="PRTase-like"/>
</dbReference>
<comment type="cofactor">
    <cofactor evidence="1">
        <name>Mg(2+)</name>
        <dbReference type="ChEBI" id="CHEBI:18420"/>
    </cofactor>
</comment>
<evidence type="ECO:0000256" key="12">
    <source>
        <dbReference type="ARBA" id="ARBA00072146"/>
    </source>
</evidence>
<evidence type="ECO:0000313" key="15">
    <source>
        <dbReference type="EMBL" id="CAA9521655.1"/>
    </source>
</evidence>
<evidence type="ECO:0000256" key="2">
    <source>
        <dbReference type="ARBA" id="ARBA00005180"/>
    </source>
</evidence>
<keyword evidence="6 15" id="KW-0328">Glycosyltransferase</keyword>
<accession>A0A6J4TF52</accession>
<sequence>MEGLTVVDHPLLARHVAVLRSAGTSREQFRHALGEAAAILAYEATRDLGRDDFTVLTPLEPASAQRPARAIAVVAILRAGLGMVDGFLRLVPEAAIGHLGMRRNHESLRPEAYYESLPDVIGEATTFVVDPMLATGGSAVAALTRLEQAGAADLRLVCLVAAPEGVLSVREAMPGLPPIVVAALDRQLDEKGYIRPGLGDAGDRLFGTG</sequence>
<evidence type="ECO:0000256" key="3">
    <source>
        <dbReference type="ARBA" id="ARBA00009516"/>
    </source>
</evidence>